<dbReference type="RefSeq" id="WP_150076273.1">
    <property type="nucleotide sequence ID" value="NZ_VWOX01000004.1"/>
</dbReference>
<dbReference type="PANTHER" id="PTHR36966">
    <property type="entry name" value="REP-ASSOCIATED TYROSINE TRANSPOSASE"/>
    <property type="match status" value="1"/>
</dbReference>
<dbReference type="InterPro" id="IPR052715">
    <property type="entry name" value="RAYT_transposase"/>
</dbReference>
<dbReference type="NCBIfam" id="NF047646">
    <property type="entry name" value="REP_Tyr_transpos"/>
    <property type="match status" value="1"/>
</dbReference>
<dbReference type="SUPFAM" id="SSF143422">
    <property type="entry name" value="Transposase IS200-like"/>
    <property type="match status" value="1"/>
</dbReference>
<dbReference type="InterPro" id="IPR002686">
    <property type="entry name" value="Transposase_17"/>
</dbReference>
<feature type="domain" description="Transposase IS200-like" evidence="1">
    <location>
        <begin position="9"/>
        <end position="137"/>
    </location>
</feature>
<sequence length="191" mass="22665">MPDYRRASVPGGTYFFTVVTYQRHKLFCQPRAIALLGSMFRRFVLRWPMRVDALILLPDHFHTIWTLPPADCAYSMRLGWVKKEFTKHWLATGGDETRVTSGITRERRRGIWQPRFWEHTIQDEDDFQHHFDYIHWNPVKHGYVQCPKDWPHSSFHRWVKKGVYPEHWGCYTRGAARSPLDPSAIKEAGEP</sequence>
<dbReference type="Proteomes" id="UP000324479">
    <property type="component" value="Unassembled WGS sequence"/>
</dbReference>
<proteinExistence type="predicted"/>
<name>A0A5M6DEP9_9BACT</name>
<gene>
    <name evidence="2" type="ORF">FYK55_10160</name>
</gene>
<dbReference type="GO" id="GO:0004803">
    <property type="term" value="F:transposase activity"/>
    <property type="evidence" value="ECO:0007669"/>
    <property type="project" value="InterPro"/>
</dbReference>
<accession>A0A5M6DEP9</accession>
<reference evidence="2 3" key="1">
    <citation type="submission" date="2019-08" db="EMBL/GenBank/DDBJ databases">
        <authorList>
            <person name="Dhanesh K."/>
            <person name="Kumar G."/>
            <person name="Sasikala C."/>
            <person name="Venkata Ramana C."/>
        </authorList>
    </citation>
    <scope>NUCLEOTIDE SEQUENCE [LARGE SCALE GENOMIC DNA]</scope>
    <source>
        <strain evidence="2 3">JC645</strain>
    </source>
</reference>
<dbReference type="InterPro" id="IPR036515">
    <property type="entry name" value="Transposase_17_sf"/>
</dbReference>
<keyword evidence="3" id="KW-1185">Reference proteome</keyword>
<dbReference type="GO" id="GO:0043565">
    <property type="term" value="F:sequence-specific DNA binding"/>
    <property type="evidence" value="ECO:0007669"/>
    <property type="project" value="TreeGrafter"/>
</dbReference>
<dbReference type="GO" id="GO:0006313">
    <property type="term" value="P:DNA transposition"/>
    <property type="evidence" value="ECO:0007669"/>
    <property type="project" value="InterPro"/>
</dbReference>
<organism evidence="2 3">
    <name type="scientific">Roseiconus nitratireducens</name>
    <dbReference type="NCBI Taxonomy" id="2605748"/>
    <lineage>
        <taxon>Bacteria</taxon>
        <taxon>Pseudomonadati</taxon>
        <taxon>Planctomycetota</taxon>
        <taxon>Planctomycetia</taxon>
        <taxon>Pirellulales</taxon>
        <taxon>Pirellulaceae</taxon>
        <taxon>Roseiconus</taxon>
    </lineage>
</organism>
<evidence type="ECO:0000259" key="1">
    <source>
        <dbReference type="SMART" id="SM01321"/>
    </source>
</evidence>
<dbReference type="SMART" id="SM01321">
    <property type="entry name" value="Y1_Tnp"/>
    <property type="match status" value="1"/>
</dbReference>
<dbReference type="AlphaFoldDB" id="A0A5M6DEP9"/>
<dbReference type="Gene3D" id="3.30.70.1290">
    <property type="entry name" value="Transposase IS200-like"/>
    <property type="match status" value="1"/>
</dbReference>
<comment type="caution">
    <text evidence="2">The sequence shown here is derived from an EMBL/GenBank/DDBJ whole genome shotgun (WGS) entry which is preliminary data.</text>
</comment>
<dbReference type="EMBL" id="VWOX01000004">
    <property type="protein sequence ID" value="KAA5544659.1"/>
    <property type="molecule type" value="Genomic_DNA"/>
</dbReference>
<evidence type="ECO:0000313" key="3">
    <source>
        <dbReference type="Proteomes" id="UP000324479"/>
    </source>
</evidence>
<dbReference type="PANTHER" id="PTHR36966:SF1">
    <property type="entry name" value="REP-ASSOCIATED TYROSINE TRANSPOSASE"/>
    <property type="match status" value="1"/>
</dbReference>
<protein>
    <submittedName>
        <fullName evidence="2">Transposase</fullName>
    </submittedName>
</protein>
<evidence type="ECO:0000313" key="2">
    <source>
        <dbReference type="EMBL" id="KAA5544659.1"/>
    </source>
</evidence>